<dbReference type="EnsemblMetazoa" id="XM_021056914.2">
    <property type="protein sequence ID" value="XP_020912573.1"/>
    <property type="gene ID" value="LOC110250311"/>
</dbReference>
<dbReference type="RefSeq" id="XP_020912573.1">
    <property type="nucleotide sequence ID" value="XM_021056914.2"/>
</dbReference>
<accession>A0A913Y014</accession>
<keyword evidence="2" id="KW-1185">Reference proteome</keyword>
<name>A0A913Y014_EXADI</name>
<reference evidence="1" key="1">
    <citation type="submission" date="2022-11" db="UniProtKB">
        <authorList>
            <consortium name="EnsemblMetazoa"/>
        </authorList>
    </citation>
    <scope>IDENTIFICATION</scope>
</reference>
<dbReference type="KEGG" id="epa:110250311"/>
<proteinExistence type="predicted"/>
<evidence type="ECO:0000313" key="2">
    <source>
        <dbReference type="Proteomes" id="UP000887567"/>
    </source>
</evidence>
<sequence length="162" mass="19412">MSREKVKEFDKEKFEFLETESVTVFSDPNDILREMESVANLIAENKKLKPWLKTWIADMKKSPIKELMPWAKKLIAEYNNVPKKQLALLSYEDTGRKRLIVREWLPKGFEKMNGRLYKTWSPQHISQLREWDSNPMIFYRPAAVPAYRHFYLHLPYFCINVV</sequence>
<organism evidence="1 2">
    <name type="scientific">Exaiptasia diaphana</name>
    <name type="common">Tropical sea anemone</name>
    <name type="synonym">Aiptasia pulchella</name>
    <dbReference type="NCBI Taxonomy" id="2652724"/>
    <lineage>
        <taxon>Eukaryota</taxon>
        <taxon>Metazoa</taxon>
        <taxon>Cnidaria</taxon>
        <taxon>Anthozoa</taxon>
        <taxon>Hexacorallia</taxon>
        <taxon>Actiniaria</taxon>
        <taxon>Aiptasiidae</taxon>
        <taxon>Exaiptasia</taxon>
    </lineage>
</organism>
<protein>
    <submittedName>
        <fullName evidence="1">Uncharacterized protein</fullName>
    </submittedName>
</protein>
<evidence type="ECO:0000313" key="1">
    <source>
        <dbReference type="EnsemblMetazoa" id="XP_020912573.1"/>
    </source>
</evidence>
<dbReference type="GeneID" id="110250311"/>
<dbReference type="AlphaFoldDB" id="A0A913Y014"/>
<dbReference type="Proteomes" id="UP000887567">
    <property type="component" value="Unplaced"/>
</dbReference>